<dbReference type="GO" id="GO:0005737">
    <property type="term" value="C:cytoplasm"/>
    <property type="evidence" value="ECO:0007669"/>
    <property type="project" value="TreeGrafter"/>
</dbReference>
<evidence type="ECO:0000259" key="2">
    <source>
        <dbReference type="PROSITE" id="PS51886"/>
    </source>
</evidence>
<feature type="domain" description="BTB" evidence="1">
    <location>
        <begin position="23"/>
        <end position="96"/>
    </location>
</feature>
<dbReference type="OrthoDB" id="2352230at2759"/>
<dbReference type="SUPFAM" id="SSF54695">
    <property type="entry name" value="POZ domain"/>
    <property type="match status" value="1"/>
</dbReference>
<dbReference type="CDD" id="cd18186">
    <property type="entry name" value="BTB_POZ_ZBTB_KLHL-like"/>
    <property type="match status" value="1"/>
</dbReference>
<protein>
    <recommendedName>
        <fullName evidence="5">Kelch-like protein 17</fullName>
    </recommendedName>
</protein>
<sequence>MSAQFFSKLSQNYIELLKDDEYYDITIEVGEDPNVKIFRAHMNILCYRSSYLRRILASNKKNNDNILAHIKLPKISPEIFQTILEYIYGGVLSSNTHDISDSLKVLAAADNLHLQELVDYLQKYLIENNSDWIEQHFGFTQQISSQSNNLLELQEFCTNFMAQSPEKIFNSFDFTSLSEKSLISLIKRDDLQMNEIEVWEHVLKWGLAQNLNLIPDPKTWSDDDFKTMKNILQHCLPLIRFFSLSSLEFSQKVRPYRKLLDQQLYEELLNCYLEPGSVPKYNVLRPRKIKNNEFKTQIIDSKIVDSNIISTVSKWVDKVVINDDNYEELYLPYKFELLLRGSRDGFTPKKFHELCDGKANTVTFIKVKGNEEILGGYNPLKWETTGKWCKTNDSFIYSFKNKNIKDAILSNVINAKGAIFCGEVWGPQFGKDLIINSYKITSNSDEFTDFCVTCCRNNFYERNIRDTEDNFSIEDYEVFQIIE</sequence>
<dbReference type="EMBL" id="JEMT01022166">
    <property type="protein sequence ID" value="EXX65411.1"/>
    <property type="molecule type" value="Genomic_DNA"/>
</dbReference>
<dbReference type="InterPro" id="IPR006571">
    <property type="entry name" value="TLDc_dom"/>
</dbReference>
<accession>A0A015KZD5</accession>
<dbReference type="AlphaFoldDB" id="A0A015KZD5"/>
<dbReference type="PROSITE" id="PS51886">
    <property type="entry name" value="TLDC"/>
    <property type="match status" value="1"/>
</dbReference>
<proteinExistence type="predicted"/>
<name>A0A015KZD5_RHIIW</name>
<keyword evidence="4" id="KW-1185">Reference proteome</keyword>
<dbReference type="InterPro" id="IPR000210">
    <property type="entry name" value="BTB/POZ_dom"/>
</dbReference>
<organism evidence="3 4">
    <name type="scientific">Rhizophagus irregularis (strain DAOM 197198w)</name>
    <name type="common">Glomus intraradices</name>
    <dbReference type="NCBI Taxonomy" id="1432141"/>
    <lineage>
        <taxon>Eukaryota</taxon>
        <taxon>Fungi</taxon>
        <taxon>Fungi incertae sedis</taxon>
        <taxon>Mucoromycota</taxon>
        <taxon>Glomeromycotina</taxon>
        <taxon>Glomeromycetes</taxon>
        <taxon>Glomerales</taxon>
        <taxon>Glomeraceae</taxon>
        <taxon>Rhizophagus</taxon>
    </lineage>
</organism>
<evidence type="ECO:0008006" key="5">
    <source>
        <dbReference type="Google" id="ProtNLM"/>
    </source>
</evidence>
<gene>
    <name evidence="3" type="ORF">RirG_133440</name>
</gene>
<dbReference type="Gene3D" id="3.30.710.10">
    <property type="entry name" value="Potassium Channel Kv1.1, Chain A"/>
    <property type="match status" value="1"/>
</dbReference>
<dbReference type="SMART" id="SM00225">
    <property type="entry name" value="BTB"/>
    <property type="match status" value="1"/>
</dbReference>
<dbReference type="Pfam" id="PF07707">
    <property type="entry name" value="BACK"/>
    <property type="match status" value="1"/>
</dbReference>
<evidence type="ECO:0000259" key="1">
    <source>
        <dbReference type="PROSITE" id="PS50097"/>
    </source>
</evidence>
<dbReference type="Gene3D" id="1.25.40.420">
    <property type="match status" value="1"/>
</dbReference>
<dbReference type="Pfam" id="PF07534">
    <property type="entry name" value="TLD"/>
    <property type="match status" value="1"/>
</dbReference>
<dbReference type="InterPro" id="IPR011333">
    <property type="entry name" value="SKP1/BTB/POZ_sf"/>
</dbReference>
<dbReference type="InterPro" id="IPR011705">
    <property type="entry name" value="BACK"/>
</dbReference>
<dbReference type="InterPro" id="IPR052407">
    <property type="entry name" value="BTB_POZ_domain_cont_9"/>
</dbReference>
<reference evidence="3 4" key="1">
    <citation type="submission" date="2014-02" db="EMBL/GenBank/DDBJ databases">
        <title>Single nucleus genome sequencing reveals high similarity among nuclei of an endomycorrhizal fungus.</title>
        <authorList>
            <person name="Lin K."/>
            <person name="Geurts R."/>
            <person name="Zhang Z."/>
            <person name="Limpens E."/>
            <person name="Saunders D.G."/>
            <person name="Mu D."/>
            <person name="Pang E."/>
            <person name="Cao H."/>
            <person name="Cha H."/>
            <person name="Lin T."/>
            <person name="Zhou Q."/>
            <person name="Shang Y."/>
            <person name="Li Y."/>
            <person name="Ivanov S."/>
            <person name="Sharma T."/>
            <person name="Velzen R.V."/>
            <person name="Ruijter N.D."/>
            <person name="Aanen D.K."/>
            <person name="Win J."/>
            <person name="Kamoun S."/>
            <person name="Bisseling T."/>
            <person name="Huang S."/>
        </authorList>
    </citation>
    <scope>NUCLEOTIDE SEQUENCE [LARGE SCALE GENOMIC DNA]</scope>
    <source>
        <strain evidence="4">DAOM197198w</strain>
    </source>
</reference>
<evidence type="ECO:0000313" key="3">
    <source>
        <dbReference type="EMBL" id="EXX65411.1"/>
    </source>
</evidence>
<evidence type="ECO:0000313" key="4">
    <source>
        <dbReference type="Proteomes" id="UP000022910"/>
    </source>
</evidence>
<dbReference type="PROSITE" id="PS50097">
    <property type="entry name" value="BTB"/>
    <property type="match status" value="1"/>
</dbReference>
<dbReference type="PANTHER" id="PTHR46306:SF1">
    <property type="entry name" value="BTB_POZ DOMAIN-CONTAINING PROTEIN 9"/>
    <property type="match status" value="1"/>
</dbReference>
<dbReference type="Proteomes" id="UP000022910">
    <property type="component" value="Unassembled WGS sequence"/>
</dbReference>
<comment type="caution">
    <text evidence="3">The sequence shown here is derived from an EMBL/GenBank/DDBJ whole genome shotgun (WGS) entry which is preliminary data.</text>
</comment>
<dbReference type="PANTHER" id="PTHR46306">
    <property type="entry name" value="BTB/POZ DOMAIN-CONTAINING PROTEIN 9"/>
    <property type="match status" value="1"/>
</dbReference>
<dbReference type="HOGENOM" id="CLU_021542_0_2_1"/>
<feature type="domain" description="TLDc" evidence="2">
    <location>
        <begin position="302"/>
        <end position="482"/>
    </location>
</feature>
<dbReference type="Pfam" id="PF00651">
    <property type="entry name" value="BTB"/>
    <property type="match status" value="1"/>
</dbReference>